<feature type="non-terminal residue" evidence="2">
    <location>
        <position position="1"/>
    </location>
</feature>
<protein>
    <submittedName>
        <fullName evidence="2">Uncharacterized protein</fullName>
    </submittedName>
</protein>
<sequence length="79" mass="8705">SAMRLPQIFANESALRLKMEEEPSTARLLIEQNESQSRLKILQRQTHVKARLTLLAIDIVSLFVGAGGAVVLLNQLAGH</sequence>
<keyword evidence="1" id="KW-0472">Membrane</keyword>
<keyword evidence="1" id="KW-1133">Transmembrane helix</keyword>
<gene>
    <name evidence="2" type="ORF">C9E99_13300</name>
</gene>
<keyword evidence="1" id="KW-0812">Transmembrane</keyword>
<proteinExistence type="predicted"/>
<evidence type="ECO:0000313" key="3">
    <source>
        <dbReference type="Proteomes" id="UP000297949"/>
    </source>
</evidence>
<organism evidence="2 3">
    <name type="scientific">Salmonella enterica subsp. enterica serovar Poona</name>
    <dbReference type="NCBI Taxonomy" id="436295"/>
    <lineage>
        <taxon>Bacteria</taxon>
        <taxon>Pseudomonadati</taxon>
        <taxon>Pseudomonadota</taxon>
        <taxon>Gammaproteobacteria</taxon>
        <taxon>Enterobacterales</taxon>
        <taxon>Enterobacteriaceae</taxon>
        <taxon>Salmonella</taxon>
    </lineage>
</organism>
<dbReference type="AlphaFoldDB" id="A0A659PXD6"/>
<reference evidence="2 3" key="1">
    <citation type="submission" date="2018-03" db="EMBL/GenBank/DDBJ databases">
        <title>Non-Typhoidal Salmonella genome sequencing and assembly.</title>
        <authorList>
            <person name="Matchawe C."/>
        </authorList>
    </citation>
    <scope>NUCLEOTIDE SEQUENCE [LARGE SCALE GENOMIC DNA]</scope>
    <source>
        <strain evidence="2 3">34de</strain>
    </source>
</reference>
<comment type="caution">
    <text evidence="2">The sequence shown here is derived from an EMBL/GenBank/DDBJ whole genome shotgun (WGS) entry which is preliminary data.</text>
</comment>
<evidence type="ECO:0000313" key="2">
    <source>
        <dbReference type="EMBL" id="TGC77886.1"/>
    </source>
</evidence>
<evidence type="ECO:0000256" key="1">
    <source>
        <dbReference type="SAM" id="Phobius"/>
    </source>
</evidence>
<feature type="transmembrane region" description="Helical" evidence="1">
    <location>
        <begin position="52"/>
        <end position="73"/>
    </location>
</feature>
<name>A0A659PXD6_SALET</name>
<dbReference type="EMBL" id="PYKD01000132">
    <property type="protein sequence ID" value="TGC77886.1"/>
    <property type="molecule type" value="Genomic_DNA"/>
</dbReference>
<dbReference type="Proteomes" id="UP000297949">
    <property type="component" value="Unassembled WGS sequence"/>
</dbReference>
<accession>A0A659PXD6</accession>